<dbReference type="VEuPathDB" id="FungiDB:PADG_12226"/>
<sequence length="96" mass="11100">MDADFGFNLCRGWPYRLKSTPTCRRNDEKPCIFLTAINHSNKYKGRNLKTHGFPPDEVATFNTPNGNLFKLNFYIFLYLGTGATEMGQQYLHTFIL</sequence>
<dbReference type="InParanoid" id="A0A0A0HUG5"/>
<dbReference type="eggNOG" id="ENOG502RQYA">
    <property type="taxonomic scope" value="Eukaryota"/>
</dbReference>
<proteinExistence type="predicted"/>
<protein>
    <submittedName>
        <fullName evidence="1">Uncharacterized protein</fullName>
    </submittedName>
</protein>
<dbReference type="RefSeq" id="XP_010762610.1">
    <property type="nucleotide sequence ID" value="XM_010764308.1"/>
</dbReference>
<keyword evidence="2" id="KW-1185">Reference proteome</keyword>
<name>A0A0A0HUG5_PARBD</name>
<reference evidence="1 2" key="1">
    <citation type="journal article" date="2011" name="PLoS Genet.">
        <title>Comparative genomic analysis of human fungal pathogens causing paracoccidioidomycosis.</title>
        <authorList>
            <person name="Desjardins C.A."/>
            <person name="Champion M.D."/>
            <person name="Holder J.W."/>
            <person name="Muszewska A."/>
            <person name="Goldberg J."/>
            <person name="Bailao A.M."/>
            <person name="Brigido M.M."/>
            <person name="Ferreira M.E."/>
            <person name="Garcia A.M."/>
            <person name="Grynberg M."/>
            <person name="Gujja S."/>
            <person name="Heiman D.I."/>
            <person name="Henn M.R."/>
            <person name="Kodira C.D."/>
            <person name="Leon-Narvaez H."/>
            <person name="Longo L.V."/>
            <person name="Ma L.J."/>
            <person name="Malavazi I."/>
            <person name="Matsuo A.L."/>
            <person name="Morais F.V."/>
            <person name="Pereira M."/>
            <person name="Rodriguez-Brito S."/>
            <person name="Sakthikumar S."/>
            <person name="Salem-Izacc S.M."/>
            <person name="Sykes S.M."/>
            <person name="Teixeira M.M."/>
            <person name="Vallejo M.C."/>
            <person name="Walter M.E."/>
            <person name="Yandava C."/>
            <person name="Young S."/>
            <person name="Zeng Q."/>
            <person name="Zucker J."/>
            <person name="Felipe M.S."/>
            <person name="Goldman G.H."/>
            <person name="Haas B.J."/>
            <person name="McEwen J.G."/>
            <person name="Nino-Vega G."/>
            <person name="Puccia R."/>
            <person name="San-Blas G."/>
            <person name="Soares C.M."/>
            <person name="Birren B.W."/>
            <person name="Cuomo C.A."/>
        </authorList>
    </citation>
    <scope>NUCLEOTIDE SEQUENCE [LARGE SCALE GENOMIC DNA]</scope>
    <source>
        <strain evidence="1 2">Pb18</strain>
    </source>
</reference>
<accession>A0A0A0HUG5</accession>
<evidence type="ECO:0000313" key="2">
    <source>
        <dbReference type="Proteomes" id="UP000001628"/>
    </source>
</evidence>
<dbReference type="OMA" id="RNDEKPC"/>
<dbReference type="KEGG" id="pbn:PADG_12226"/>
<dbReference type="Proteomes" id="UP000001628">
    <property type="component" value="Unassembled WGS sequence"/>
</dbReference>
<evidence type="ECO:0000313" key="1">
    <source>
        <dbReference type="EMBL" id="KGM91656.1"/>
    </source>
</evidence>
<dbReference type="GeneID" id="22588123"/>
<dbReference type="HOGENOM" id="CLU_2360305_0_0_1"/>
<dbReference type="EMBL" id="KN275966">
    <property type="protein sequence ID" value="KGM91656.1"/>
    <property type="molecule type" value="Genomic_DNA"/>
</dbReference>
<dbReference type="AlphaFoldDB" id="A0A0A0HUG5"/>
<organism evidence="1 2">
    <name type="scientific">Paracoccidioides brasiliensis (strain Pb18)</name>
    <dbReference type="NCBI Taxonomy" id="502780"/>
    <lineage>
        <taxon>Eukaryota</taxon>
        <taxon>Fungi</taxon>
        <taxon>Dikarya</taxon>
        <taxon>Ascomycota</taxon>
        <taxon>Pezizomycotina</taxon>
        <taxon>Eurotiomycetes</taxon>
        <taxon>Eurotiomycetidae</taxon>
        <taxon>Onygenales</taxon>
        <taxon>Ajellomycetaceae</taxon>
        <taxon>Paracoccidioides</taxon>
    </lineage>
</organism>
<gene>
    <name evidence="1" type="ORF">PADG_12226</name>
</gene>